<dbReference type="UniPathway" id="UPA00223">
    <property type="reaction ID" value="UER00999"/>
</dbReference>
<evidence type="ECO:0000256" key="1">
    <source>
        <dbReference type="ARBA" id="ARBA00022532"/>
    </source>
</evidence>
<comment type="pathway">
    <text evidence="3">Carbohydrate metabolism; tricarboxylic acid cycle; succinate from succinyl-CoA (ligase route): step 1/1.</text>
</comment>
<dbReference type="PROSITE" id="PS50297">
    <property type="entry name" value="ANK_REP_REGION"/>
    <property type="match status" value="1"/>
</dbReference>
<dbReference type="InterPro" id="IPR005810">
    <property type="entry name" value="CoA_lig_alpha"/>
</dbReference>
<dbReference type="Gene3D" id="3.40.50.720">
    <property type="entry name" value="NAD(P)-binding Rossmann-like Domain"/>
    <property type="match status" value="1"/>
</dbReference>
<proteinExistence type="inferred from homology"/>
<dbReference type="InterPro" id="IPR005811">
    <property type="entry name" value="SUCC_ACL_C"/>
</dbReference>
<feature type="binding site" evidence="3">
    <location>
        <position position="1076"/>
    </location>
    <ligand>
        <name>substrate</name>
        <note>ligand shared with subunit beta</note>
    </ligand>
</feature>
<keyword evidence="3 5" id="KW-0436">Ligase</keyword>
<dbReference type="Gene3D" id="3.40.50.261">
    <property type="entry name" value="Succinyl-CoA synthetase domains"/>
    <property type="match status" value="1"/>
</dbReference>
<evidence type="ECO:0000256" key="4">
    <source>
        <dbReference type="PROSITE-ProRule" id="PRU00023"/>
    </source>
</evidence>
<dbReference type="InterPro" id="IPR036770">
    <property type="entry name" value="Ankyrin_rpt-contain_sf"/>
</dbReference>
<evidence type="ECO:0000256" key="3">
    <source>
        <dbReference type="HAMAP-Rule" id="MF_03222"/>
    </source>
</evidence>
<dbReference type="Pfam" id="PF24139">
    <property type="entry name" value="TPR_TNPO3_IPO13_4th"/>
    <property type="match status" value="1"/>
</dbReference>
<dbReference type="InterPro" id="IPR014352">
    <property type="entry name" value="FERM/acyl-CoA-bd_prot_sf"/>
</dbReference>
<dbReference type="InterPro" id="IPR051345">
    <property type="entry name" value="Importin_beta-like_NTR"/>
</dbReference>
<dbReference type="InterPro" id="IPR000582">
    <property type="entry name" value="Acyl-CoA-binding_protein"/>
</dbReference>
<dbReference type="GO" id="GO:0005739">
    <property type="term" value="C:mitochondrion"/>
    <property type="evidence" value="ECO:0007669"/>
    <property type="project" value="UniProtKB-SubCell"/>
</dbReference>
<dbReference type="SMART" id="SM00248">
    <property type="entry name" value="ANK"/>
    <property type="match status" value="3"/>
</dbReference>
<comment type="subcellular location">
    <subcellularLocation>
        <location evidence="3">Mitochondrion</location>
    </subcellularLocation>
</comment>
<dbReference type="GO" id="GO:0000062">
    <property type="term" value="F:fatty-acyl-CoA binding"/>
    <property type="evidence" value="ECO:0007669"/>
    <property type="project" value="InterPro"/>
</dbReference>
<dbReference type="InterPro" id="IPR036291">
    <property type="entry name" value="NAD(P)-bd_dom_sf"/>
</dbReference>
<dbReference type="FunFam" id="3.40.50.261:FF:000005">
    <property type="entry name" value="Succinate--CoA ligase [ADP-forming] subunit alpha, mitochondrial"/>
    <property type="match status" value="1"/>
</dbReference>
<dbReference type="Pfam" id="PF24138">
    <property type="entry name" value="TPR_TNPO3_IPO13_2nd"/>
    <property type="match status" value="1"/>
</dbReference>
<dbReference type="SUPFAM" id="SSF47027">
    <property type="entry name" value="Acyl-CoA binding protein"/>
    <property type="match status" value="1"/>
</dbReference>
<dbReference type="InterPro" id="IPR016102">
    <property type="entry name" value="Succinyl-CoA_synth-like"/>
</dbReference>
<keyword evidence="2 3" id="KW-0547">Nucleotide-binding</keyword>
<dbReference type="GO" id="GO:0000166">
    <property type="term" value="F:nucleotide binding"/>
    <property type="evidence" value="ECO:0007669"/>
    <property type="project" value="UniProtKB-KW"/>
</dbReference>
<dbReference type="Pfam" id="PF24140">
    <property type="entry name" value="TPR_TNPO3_IPO13_3rd"/>
    <property type="match status" value="1"/>
</dbReference>
<comment type="function">
    <text evidence="3">Succinyl-CoA synthetase functions in the citric acid cycle (TCA), coupling the hydrolysis of succinyl-CoA to the synthesis of ATP and thus represents the only step of substrate-level phosphorylation in the TCA. The alpha subunit of the enzyme binds the substrates coenzyme A and phosphate, while succinate binding and nucleotide specificity is provided by the beta subunit.</text>
</comment>
<feature type="binding site" evidence="3">
    <location>
        <begin position="1012"/>
        <end position="1014"/>
    </location>
    <ligand>
        <name>CoA</name>
        <dbReference type="ChEBI" id="CHEBI:57287"/>
    </ligand>
</feature>
<comment type="catalytic activity">
    <reaction evidence="3">
        <text>succinate + ATP + CoA = succinyl-CoA + ADP + phosphate</text>
        <dbReference type="Rhea" id="RHEA:17661"/>
        <dbReference type="ChEBI" id="CHEBI:30031"/>
        <dbReference type="ChEBI" id="CHEBI:30616"/>
        <dbReference type="ChEBI" id="CHEBI:43474"/>
        <dbReference type="ChEBI" id="CHEBI:57287"/>
        <dbReference type="ChEBI" id="CHEBI:57292"/>
        <dbReference type="ChEBI" id="CHEBI:456216"/>
        <dbReference type="EC" id="6.2.1.5"/>
    </reaction>
</comment>
<dbReference type="SUPFAM" id="SSF51735">
    <property type="entry name" value="NAD(P)-binding Rossmann-fold domains"/>
    <property type="match status" value="1"/>
</dbReference>
<dbReference type="Pfam" id="PF02629">
    <property type="entry name" value="CoA_binding"/>
    <property type="match status" value="1"/>
</dbReference>
<dbReference type="InterPro" id="IPR057941">
    <property type="entry name" value="TPR_TNPO3_IPO13_2nd"/>
</dbReference>
<dbReference type="Gene3D" id="1.20.80.10">
    <property type="match status" value="1"/>
</dbReference>
<dbReference type="InterPro" id="IPR002110">
    <property type="entry name" value="Ankyrin_rpt"/>
</dbReference>
<dbReference type="InterPro" id="IPR017440">
    <property type="entry name" value="Cit_synth/succinyl-CoA_lig_AS"/>
</dbReference>
<dbReference type="InterPro" id="IPR035984">
    <property type="entry name" value="Acyl-CoA-binding_sf"/>
</dbReference>
<feature type="domain" description="CoA-binding" evidence="6">
    <location>
        <begin position="902"/>
        <end position="1016"/>
    </location>
</feature>
<dbReference type="GO" id="GO:0004775">
    <property type="term" value="F:succinate-CoA ligase (ADP-forming) activity"/>
    <property type="evidence" value="ECO:0007669"/>
    <property type="project" value="UniProtKB-UniRule"/>
</dbReference>
<dbReference type="InterPro" id="IPR013598">
    <property type="entry name" value="Exportin-1/Importin-b-like"/>
</dbReference>
<evidence type="ECO:0000313" key="7">
    <source>
        <dbReference type="EMBL" id="THH11118.1"/>
    </source>
</evidence>
<dbReference type="Proteomes" id="UP000308199">
    <property type="component" value="Unassembled WGS sequence"/>
</dbReference>
<dbReference type="InterPro" id="IPR057942">
    <property type="entry name" value="TPR_TNPO3_IPO13_3rd"/>
</dbReference>
<dbReference type="SUPFAM" id="SSF48371">
    <property type="entry name" value="ARM repeat"/>
    <property type="match status" value="1"/>
</dbReference>
<dbReference type="SUPFAM" id="SSF48403">
    <property type="entry name" value="Ankyrin repeat"/>
    <property type="match status" value="1"/>
</dbReference>
<dbReference type="InterPro" id="IPR058537">
    <property type="entry name" value="TPR_TNPO3_IPO13_4th"/>
</dbReference>
<name>A0A4S4LIH3_9AGAM</name>
<dbReference type="EC" id="6.2.1.5" evidence="3"/>
<dbReference type="PROSITE" id="PS50088">
    <property type="entry name" value="ANK_REPEAT"/>
    <property type="match status" value="1"/>
</dbReference>
<feature type="binding site" evidence="3">
    <location>
        <begin position="915"/>
        <end position="918"/>
    </location>
    <ligand>
        <name>CoA</name>
        <dbReference type="ChEBI" id="CHEBI:57287"/>
    </ligand>
</feature>
<feature type="repeat" description="ANK" evidence="4">
    <location>
        <begin position="1392"/>
        <end position="1424"/>
    </location>
</feature>
<dbReference type="Pfam" id="PF08389">
    <property type="entry name" value="Xpo1"/>
    <property type="match status" value="1"/>
</dbReference>
<keyword evidence="4" id="KW-0040">ANK repeat</keyword>
<accession>A0A4S4LIH3</accession>
<keyword evidence="1 3" id="KW-0816">Tricarboxylic acid cycle</keyword>
<dbReference type="Gene3D" id="1.25.10.10">
    <property type="entry name" value="Leucine-rich Repeat Variant"/>
    <property type="match status" value="1"/>
</dbReference>
<comment type="subunit">
    <text evidence="3">Heterodimer of an alpha and a beta subunit.</text>
</comment>
<dbReference type="Pfam" id="PF13857">
    <property type="entry name" value="Ank_5"/>
    <property type="match status" value="1"/>
</dbReference>
<dbReference type="Gene3D" id="1.25.40.20">
    <property type="entry name" value="Ankyrin repeat-containing domain"/>
    <property type="match status" value="1"/>
</dbReference>
<dbReference type="InterPro" id="IPR016024">
    <property type="entry name" value="ARM-type_fold"/>
</dbReference>
<evidence type="ECO:0000256" key="5">
    <source>
        <dbReference type="RuleBase" id="RU000677"/>
    </source>
</evidence>
<dbReference type="GO" id="GO:0006099">
    <property type="term" value="P:tricarboxylic acid cycle"/>
    <property type="evidence" value="ECO:0007669"/>
    <property type="project" value="UniProtKB-UniRule"/>
</dbReference>
<dbReference type="InterPro" id="IPR003781">
    <property type="entry name" value="CoA-bd"/>
</dbReference>
<comment type="similarity">
    <text evidence="3 5">Belongs to the succinate/malate CoA ligase alpha subunit family.</text>
</comment>
<evidence type="ECO:0000259" key="6">
    <source>
        <dbReference type="SMART" id="SM00881"/>
    </source>
</evidence>
<evidence type="ECO:0000256" key="2">
    <source>
        <dbReference type="ARBA" id="ARBA00022741"/>
    </source>
</evidence>
<dbReference type="InterPro" id="IPR011989">
    <property type="entry name" value="ARM-like"/>
</dbReference>
<comment type="caution">
    <text evidence="7">The sequence shown here is derived from an EMBL/GenBank/DDBJ whole genome shotgun (WGS) entry which is preliminary data.</text>
</comment>
<dbReference type="SUPFAM" id="SSF52210">
    <property type="entry name" value="Succinyl-CoA synthetase domains"/>
    <property type="match status" value="1"/>
</dbReference>
<dbReference type="InterPro" id="IPR033847">
    <property type="entry name" value="Citrt_syn/SCS-alpha_CS"/>
</dbReference>
<protein>
    <recommendedName>
        <fullName evidence="3">Succinate--CoA ligase [ADP-forming] subunit alpha, mitochondrial</fullName>
        <ecNumber evidence="3">6.2.1.5</ecNumber>
    </recommendedName>
    <alternativeName>
        <fullName evidence="3">Succinyl-CoA synthetase subunit alpha</fullName>
        <shortName evidence="3">SCS-alpha</shortName>
    </alternativeName>
</protein>
<dbReference type="Pfam" id="PF00887">
    <property type="entry name" value="ACBP"/>
    <property type="match status" value="1"/>
</dbReference>
<dbReference type="OrthoDB" id="435593at2759"/>
<dbReference type="SMART" id="SM00881">
    <property type="entry name" value="CoA_binding"/>
    <property type="match status" value="1"/>
</dbReference>
<feature type="binding site" evidence="3">
    <location>
        <position position="959"/>
    </location>
    <ligand>
        <name>CoA</name>
        <dbReference type="ChEBI" id="CHEBI:57287"/>
    </ligand>
</feature>
<organism evidence="7 8">
    <name type="scientific">Phellinidium pouzarii</name>
    <dbReference type="NCBI Taxonomy" id="167371"/>
    <lineage>
        <taxon>Eukaryota</taxon>
        <taxon>Fungi</taxon>
        <taxon>Dikarya</taxon>
        <taxon>Basidiomycota</taxon>
        <taxon>Agaricomycotina</taxon>
        <taxon>Agaricomycetes</taxon>
        <taxon>Hymenochaetales</taxon>
        <taxon>Hymenochaetaceae</taxon>
        <taxon>Phellinidium</taxon>
    </lineage>
</organism>
<dbReference type="PROSITE" id="PS01216">
    <property type="entry name" value="SUCCINYL_COA_LIG_1"/>
    <property type="match status" value="1"/>
</dbReference>
<keyword evidence="3" id="KW-0496">Mitochondrion</keyword>
<gene>
    <name evidence="7" type="ORF">EW145_g861</name>
</gene>
<dbReference type="NCBIfam" id="TIGR01019">
    <property type="entry name" value="sucCoAalpha"/>
    <property type="match status" value="1"/>
</dbReference>
<dbReference type="PROSITE" id="PS00399">
    <property type="entry name" value="SUCCINYL_COA_LIG_2"/>
    <property type="match status" value="1"/>
</dbReference>
<feature type="active site" description="Tele-phosphohistidine intermediate" evidence="3">
    <location>
        <position position="1169"/>
    </location>
</feature>
<evidence type="ECO:0000313" key="8">
    <source>
        <dbReference type="Proteomes" id="UP000308199"/>
    </source>
</evidence>
<sequence length="1457" mass="158851">MFAAQTFRTKVSLYLHNPQIKCTSVTSTISIGQVTYDLNNLDPSFIPPLRDTLITALESLTGGPKSIIIQLSLALSGLVLQFPAWQDIAVQNVIDKFGQNPATVSTLLEFLTVLPEEISSNTKIPVNSDEYREGSRKLLTNNAARVANLLTMYITANGVTTVVQSQVFYCLRSWVISGEITAEAVAETPLLGFAFEALESDVLFNAAVDIICEVIHETQEIDENMAVIQVIIPKLVQLKPKIESAKDDPDKMKGLAKIFSEAGEVYRMLILQHSETFFPIVEAIGACSAYPDLDIVPITFQFWMRLALSIGKKPSVSPLFLDAYRSLMSVMIKHLHFPEDPGNMSPQEADDFRSFRHVMGDTLKDCCFVLGTENCLTKVLEMLTAALAEGNVGKQVLWQDIEAPLFALRSMGAEIDPSDDRVIPKIMDLMPLLLDHPRVRYSAILVMSRYTEWTSRHPDYIPFQLQFISTGFENADSEVSAAASQAMVYLCLDCKRDMIPFLPQLHSFLASIGSKLVQDDRRRIYEAVAHVISAMPMDQAAQSLKTFSVDILGKIHAVVMKGTVPTKQELQDVSDGLENLESMLAIVETFGEELPTTCVGSCQQAWSILDPLLSKFGTQYEIAERTTRVLRAGLRFFESLALSVVPSVLTRMSFAFEATGFASYAWIAGKIMSNFGEEDNAEMRAAVMDTYERSTAKVIALLQQKELRDIPDVLEDYLHMILQLFEKRPDILLESAMFPMAIRIAIAALTLIHTEVIFASLDLLRVIIAHDSLDPSLKNPPPKFPMYAAIIRQVIGLEGAQLTVNLLSGLVNEFPGESISIVITIFHALNQVPTPVSFGPAKQQLLADVTSSLNNGEPDNVKKAIGVFQRRATQSFARSISVRAFSHSAPRFSYEDTTRNLLIHKDTKVLCQGFTGKTVTPRSSTAYARNAHISSKATFHIREALAYGTNMVGGVSPKKAGQTHLGLPVFGSVRDAVRETKPDASVLYVPPPSAADAIIEAIENEIGLIVCITEGIPQADEIRVMSALKSQSKSRLVGPNCPGIINPLGCKMGIQPGHIHKPGKIGIVSRSGTLTYEAVAQTTSVGLGQSLCVGIGGDPFPGTQHIDVVKIFLQQPETEGIVLIGEIGGSMEEEAAEYLEKYNKTLKNPKPVVAFIAGRTAPPGRRMGHAGAIIAGGKGKASDKVAALEKAGAIVTDSPAKIGATMLQASAKIIYVPIKSDLFFQSGNAGRRPSLKRTFEEKLLYGLYKTLTVSPVPQKSRPSIFSITDRAKWDAWKSAGLAWRGNERDAEVRYIAIAESLGWSPASCAETAPSEAPSRAPFTAEELLAEDSDYETPQSSGGSIGLTVSTLHAPEERDDKTLHGLAISGDVLKLLALLETNPGTDVNTFDEYGFTALHLACDRGNTSIVEILLKRGANANVNDEDGLSPLDLAREANHEDVAALLETHLETENARSS</sequence>
<dbReference type="PANTHER" id="PTHR12363">
    <property type="entry name" value="TRANSPORTIN 3 AND IMPORTIN 13"/>
    <property type="match status" value="1"/>
</dbReference>
<dbReference type="PANTHER" id="PTHR12363:SF53">
    <property type="entry name" value="MRNA TRANSPORT REGULATOR MTR10"/>
    <property type="match status" value="1"/>
</dbReference>
<dbReference type="Pfam" id="PF00549">
    <property type="entry name" value="Ligase_CoA"/>
    <property type="match status" value="1"/>
</dbReference>
<dbReference type="HAMAP" id="MF_01988">
    <property type="entry name" value="Succ_CoA_alpha"/>
    <property type="match status" value="1"/>
</dbReference>
<dbReference type="EMBL" id="SGPK01000020">
    <property type="protein sequence ID" value="THH11118.1"/>
    <property type="molecule type" value="Genomic_DNA"/>
</dbReference>
<dbReference type="PRINTS" id="PR01798">
    <property type="entry name" value="SCOASYNTHASE"/>
</dbReference>
<dbReference type="NCBIfam" id="NF004230">
    <property type="entry name" value="PRK05678.1"/>
    <property type="match status" value="1"/>
</dbReference>
<reference evidence="7 8" key="1">
    <citation type="submission" date="2019-02" db="EMBL/GenBank/DDBJ databases">
        <title>Genome sequencing of the rare red list fungi Phellinidium pouzarii.</title>
        <authorList>
            <person name="Buettner E."/>
            <person name="Kellner H."/>
        </authorList>
    </citation>
    <scope>NUCLEOTIDE SEQUENCE [LARGE SCALE GENOMIC DNA]</scope>
    <source>
        <strain evidence="7 8">DSM 108285</strain>
    </source>
</reference>
<keyword evidence="8" id="KW-1185">Reference proteome</keyword>
<dbReference type="GO" id="GO:0006606">
    <property type="term" value="P:protein import into nucleus"/>
    <property type="evidence" value="ECO:0007669"/>
    <property type="project" value="TreeGrafter"/>
</dbReference>